<organism evidence="15 16">
    <name type="scientific">Parafrankia soli</name>
    <dbReference type="NCBI Taxonomy" id="2599596"/>
    <lineage>
        <taxon>Bacteria</taxon>
        <taxon>Bacillati</taxon>
        <taxon>Actinomycetota</taxon>
        <taxon>Actinomycetes</taxon>
        <taxon>Frankiales</taxon>
        <taxon>Frankiaceae</taxon>
        <taxon>Parafrankia</taxon>
    </lineage>
</organism>
<dbReference type="Pfam" id="PF01266">
    <property type="entry name" value="DAO"/>
    <property type="match status" value="1"/>
</dbReference>
<dbReference type="InterPro" id="IPR000447">
    <property type="entry name" value="G3P_DH_FAD-dep"/>
</dbReference>
<keyword evidence="5" id="KW-0963">Cytoplasm</keyword>
<keyword evidence="9 11" id="KW-0560">Oxidoreductase</keyword>
<keyword evidence="6 11" id="KW-0285">Flavoprotein</keyword>
<evidence type="ECO:0000256" key="1">
    <source>
        <dbReference type="ARBA" id="ARBA00001974"/>
    </source>
</evidence>
<dbReference type="InterPro" id="IPR038299">
    <property type="entry name" value="DAO_C_sf"/>
</dbReference>
<dbReference type="EC" id="1.1.5.3" evidence="4 11"/>
<comment type="caution">
    <text evidence="15">The sequence shown here is derived from an EMBL/GenBank/DDBJ whole genome shotgun (WGS) entry which is preliminary data.</text>
</comment>
<evidence type="ECO:0000256" key="12">
    <source>
        <dbReference type="SAM" id="MobiDB-lite"/>
    </source>
</evidence>
<dbReference type="Pfam" id="PF16901">
    <property type="entry name" value="DAO_C"/>
    <property type="match status" value="1"/>
</dbReference>
<evidence type="ECO:0000313" key="15">
    <source>
        <dbReference type="EMBL" id="OHV21063.1"/>
    </source>
</evidence>
<feature type="region of interest" description="Disordered" evidence="12">
    <location>
        <begin position="559"/>
        <end position="593"/>
    </location>
</feature>
<evidence type="ECO:0000256" key="9">
    <source>
        <dbReference type="ARBA" id="ARBA00023002"/>
    </source>
</evidence>
<dbReference type="AlphaFoldDB" id="A0A1S1PDT6"/>
<evidence type="ECO:0000256" key="3">
    <source>
        <dbReference type="ARBA" id="ARBA00007330"/>
    </source>
</evidence>
<evidence type="ECO:0000256" key="7">
    <source>
        <dbReference type="ARBA" id="ARBA00022798"/>
    </source>
</evidence>
<comment type="catalytic activity">
    <reaction evidence="10 11">
        <text>a quinone + sn-glycerol 3-phosphate = dihydroxyacetone phosphate + a quinol</text>
        <dbReference type="Rhea" id="RHEA:18977"/>
        <dbReference type="ChEBI" id="CHEBI:24646"/>
        <dbReference type="ChEBI" id="CHEBI:57597"/>
        <dbReference type="ChEBI" id="CHEBI:57642"/>
        <dbReference type="ChEBI" id="CHEBI:132124"/>
        <dbReference type="EC" id="1.1.5.3"/>
    </reaction>
</comment>
<evidence type="ECO:0000259" key="13">
    <source>
        <dbReference type="Pfam" id="PF01266"/>
    </source>
</evidence>
<comment type="similarity">
    <text evidence="3 11">Belongs to the FAD-dependent glycerol-3-phosphate dehydrogenase family.</text>
</comment>
<dbReference type="Gene3D" id="3.30.9.10">
    <property type="entry name" value="D-Amino Acid Oxidase, subunit A, domain 2"/>
    <property type="match status" value="1"/>
</dbReference>
<dbReference type="Gene3D" id="1.10.8.870">
    <property type="entry name" value="Alpha-glycerophosphate oxidase, cap domain"/>
    <property type="match status" value="1"/>
</dbReference>
<keyword evidence="8" id="KW-0274">FAD</keyword>
<proteinExistence type="inferred from homology"/>
<dbReference type="FunFam" id="1.10.8.870:FF:000003">
    <property type="entry name" value="Glycerol-3-phosphate dehydrogenase"/>
    <property type="match status" value="1"/>
</dbReference>
<dbReference type="Proteomes" id="UP000179769">
    <property type="component" value="Unassembled WGS sequence"/>
</dbReference>
<evidence type="ECO:0000256" key="8">
    <source>
        <dbReference type="ARBA" id="ARBA00022827"/>
    </source>
</evidence>
<dbReference type="GO" id="GO:0004368">
    <property type="term" value="F:glycerol-3-phosphate dehydrogenase (quinone) activity"/>
    <property type="evidence" value="ECO:0007669"/>
    <property type="project" value="UniProtKB-EC"/>
</dbReference>
<name>A0A1S1PDT6_9ACTN</name>
<evidence type="ECO:0000256" key="11">
    <source>
        <dbReference type="RuleBase" id="RU361217"/>
    </source>
</evidence>
<evidence type="ECO:0000256" key="2">
    <source>
        <dbReference type="ARBA" id="ARBA00004496"/>
    </source>
</evidence>
<dbReference type="GO" id="GO:0046168">
    <property type="term" value="P:glycerol-3-phosphate catabolic process"/>
    <property type="evidence" value="ECO:0007669"/>
    <property type="project" value="TreeGrafter"/>
</dbReference>
<dbReference type="OrthoDB" id="9766796at2"/>
<dbReference type="EMBL" id="MAXA01000258">
    <property type="protein sequence ID" value="OHV21063.1"/>
    <property type="molecule type" value="Genomic_DNA"/>
</dbReference>
<dbReference type="PANTHER" id="PTHR11985:SF31">
    <property type="entry name" value="GLYCEROL-3-PHOSPHATE DEHYDROGENASE 2"/>
    <property type="match status" value="1"/>
</dbReference>
<feature type="domain" description="Alpha-glycerophosphate oxidase C-terminal" evidence="14">
    <location>
        <begin position="418"/>
        <end position="542"/>
    </location>
</feature>
<comment type="cofactor">
    <cofactor evidence="1 11">
        <name>FAD</name>
        <dbReference type="ChEBI" id="CHEBI:57692"/>
    </cofactor>
</comment>
<evidence type="ECO:0000256" key="5">
    <source>
        <dbReference type="ARBA" id="ARBA00022490"/>
    </source>
</evidence>
<dbReference type="SUPFAM" id="SSF51905">
    <property type="entry name" value="FAD/NAD(P)-binding domain"/>
    <property type="match status" value="1"/>
</dbReference>
<dbReference type="InterPro" id="IPR006076">
    <property type="entry name" value="FAD-dep_OxRdtase"/>
</dbReference>
<evidence type="ECO:0000256" key="6">
    <source>
        <dbReference type="ARBA" id="ARBA00022630"/>
    </source>
</evidence>
<dbReference type="RefSeq" id="WP_071066614.1">
    <property type="nucleotide sequence ID" value="NZ_MAXA01000258.1"/>
</dbReference>
<dbReference type="GO" id="GO:0009331">
    <property type="term" value="C:glycerol-3-phosphate dehydrogenase (FAD) complex"/>
    <property type="evidence" value="ECO:0007669"/>
    <property type="project" value="UniProtKB-UniRule"/>
</dbReference>
<keyword evidence="16" id="KW-1185">Reference proteome</keyword>
<feature type="domain" description="FAD dependent oxidoreductase" evidence="13">
    <location>
        <begin position="25"/>
        <end position="396"/>
    </location>
</feature>
<dbReference type="InterPro" id="IPR031656">
    <property type="entry name" value="DAO_C"/>
</dbReference>
<reference evidence="16" key="1">
    <citation type="submission" date="2016-07" db="EMBL/GenBank/DDBJ databases">
        <title>Frankia sp. NRRL B-16219 Genome sequencing.</title>
        <authorList>
            <person name="Ghodhbane-Gtari F."/>
            <person name="Swanson E."/>
            <person name="Gueddou A."/>
            <person name="Louati M."/>
            <person name="Nouioui I."/>
            <person name="Hezbri K."/>
            <person name="Abebe-Akele F."/>
            <person name="Simpson S."/>
            <person name="Morris K."/>
            <person name="Thomas K."/>
            <person name="Gtari M."/>
            <person name="Tisa L.S."/>
        </authorList>
    </citation>
    <scope>NUCLEOTIDE SEQUENCE [LARGE SCALE GENOMIC DNA]</scope>
    <source>
        <strain evidence="16">NRRL B-16219</strain>
    </source>
</reference>
<dbReference type="PRINTS" id="PR01001">
    <property type="entry name" value="FADG3PDH"/>
</dbReference>
<dbReference type="GO" id="GO:0006071">
    <property type="term" value="P:glycerol metabolic process"/>
    <property type="evidence" value="ECO:0007669"/>
    <property type="project" value="UniProtKB-KW"/>
</dbReference>
<dbReference type="InterPro" id="IPR036188">
    <property type="entry name" value="FAD/NAD-bd_sf"/>
</dbReference>
<evidence type="ECO:0000313" key="16">
    <source>
        <dbReference type="Proteomes" id="UP000179769"/>
    </source>
</evidence>
<protein>
    <recommendedName>
        <fullName evidence="4 11">Glycerol-3-phosphate dehydrogenase</fullName>
        <ecNumber evidence="4 11">1.1.5.3</ecNumber>
    </recommendedName>
</protein>
<keyword evidence="7" id="KW-0319">Glycerol metabolism</keyword>
<sequence length="593" mass="63109">MTGTARLDPASRAAALRRMRAEPVDVVVIGGGVTGAGVALDAATRGLSVALLEARDLAAGTSSRSSKLIHGGLRYLEQLNGALVREALRERSLLLETIAPHLVRAIPFLLPLTHHGWERAYIGSGVLLYDTLGQGIGRIAPRTGGDSGAPRSGGVPLHRHLTRKAALREFPSLRPDALVGAIQYWDGQVDDARHTMFVARTAARYGALVATSAQVTGLVREGDRVAGVRVRDLENGVDLEVRAAQTINAAGVWTDDIQAMVGGRGRLSVRASKGVHIVVPRDRIHGSTGLILRTEKSVLFVIPWGSHWIVGTTDTEWNLDLAHPAASSADISYLLDTVNRVLRTPLTTEDITGVYAGLRPLLAGESEDTSQLSREHAVVSPVAGLTMVAGGKYTTYRVMAADAVDAATAGMSRAVPPSCTDRVPLLGADGYPALWNAREGLARASGLHVAWVEHLLHRYGTLTEEVLALVADRAELGRPLRGAPKYLAVEAVYAASHEGALHLEDVLTRRTRISIETADRGLEAAPQVAELIAPVLGWSPATVGREIDHYRARVTAELESQRQADDHTADAARLGAPDVRPVVREGRGAAAPA</sequence>
<dbReference type="Gene3D" id="3.50.50.60">
    <property type="entry name" value="FAD/NAD(P)-binding domain"/>
    <property type="match status" value="1"/>
</dbReference>
<evidence type="ECO:0000256" key="10">
    <source>
        <dbReference type="ARBA" id="ARBA00049055"/>
    </source>
</evidence>
<accession>A0A1S1PDT6</accession>
<dbReference type="PROSITE" id="PS00978">
    <property type="entry name" value="FAD_G3PDH_2"/>
    <property type="match status" value="1"/>
</dbReference>
<evidence type="ECO:0000259" key="14">
    <source>
        <dbReference type="Pfam" id="PF16901"/>
    </source>
</evidence>
<evidence type="ECO:0000256" key="4">
    <source>
        <dbReference type="ARBA" id="ARBA00013029"/>
    </source>
</evidence>
<comment type="subcellular location">
    <subcellularLocation>
        <location evidence="2">Cytoplasm</location>
    </subcellularLocation>
</comment>
<dbReference type="PROSITE" id="PS00977">
    <property type="entry name" value="FAD_G3PDH_1"/>
    <property type="match status" value="1"/>
</dbReference>
<feature type="compositionally biased region" description="Basic and acidic residues" evidence="12">
    <location>
        <begin position="559"/>
        <end position="570"/>
    </location>
</feature>
<dbReference type="PANTHER" id="PTHR11985">
    <property type="entry name" value="GLYCEROL-3-PHOSPHATE DEHYDROGENASE"/>
    <property type="match status" value="1"/>
</dbReference>
<gene>
    <name evidence="15" type="ORF">BBK14_27185</name>
</gene>